<sequence length="300" mass="31857">MATVDFTGIIPPIVTPFHDDETVDTEALRREVDHQLSAGVHGICVTGTTGEGQTLSVTDSTEVARTVVEHVGGRVPVMAGIIQNSTRACVEYGRALADVGVDGLQVTPVHYLFQPGQDEIIGHYRAVTEETGKPVIIYNVVPWAMVDVPTLVRMVTDVPAVVAVKQSGGDLHKVADLLAALDGAPTRVLSAVDDLLYPSFTLGAHGSVSGTSSLAPGLVVRLWEAVRAEDHATARELHRVMLPLWRSVEGANMPALIKECLRLQGRVVGVPRRPCDPPTPEQTERLRAAVSGAGLLAVAA</sequence>
<dbReference type="Proteomes" id="UP001494902">
    <property type="component" value="Unassembled WGS sequence"/>
</dbReference>
<evidence type="ECO:0000313" key="5">
    <source>
        <dbReference type="Proteomes" id="UP001494902"/>
    </source>
</evidence>
<dbReference type="GO" id="GO:0008840">
    <property type="term" value="F:4-hydroxy-tetrahydrodipicolinate synthase activity"/>
    <property type="evidence" value="ECO:0007669"/>
    <property type="project" value="UniProtKB-EC"/>
</dbReference>
<evidence type="ECO:0000256" key="1">
    <source>
        <dbReference type="ARBA" id="ARBA00007592"/>
    </source>
</evidence>
<dbReference type="PIRSF" id="PIRSF001365">
    <property type="entry name" value="DHDPS"/>
    <property type="match status" value="1"/>
</dbReference>
<dbReference type="EC" id="4.1.3.3" evidence="4"/>
<evidence type="ECO:0000256" key="3">
    <source>
        <dbReference type="PIRNR" id="PIRNR001365"/>
    </source>
</evidence>
<dbReference type="InterPro" id="IPR013785">
    <property type="entry name" value="Aldolase_TIM"/>
</dbReference>
<comment type="similarity">
    <text evidence="1 3">Belongs to the DapA family.</text>
</comment>
<dbReference type="PANTHER" id="PTHR12128">
    <property type="entry name" value="DIHYDRODIPICOLINATE SYNTHASE"/>
    <property type="match status" value="1"/>
</dbReference>
<organism evidence="4 5">
    <name type="scientific">Pseudonocardia nematodicida</name>
    <dbReference type="NCBI Taxonomy" id="1206997"/>
    <lineage>
        <taxon>Bacteria</taxon>
        <taxon>Bacillati</taxon>
        <taxon>Actinomycetota</taxon>
        <taxon>Actinomycetes</taxon>
        <taxon>Pseudonocardiales</taxon>
        <taxon>Pseudonocardiaceae</taxon>
        <taxon>Pseudonocardia</taxon>
    </lineage>
</organism>
<keyword evidence="2 3" id="KW-0456">Lyase</keyword>
<proteinExistence type="inferred from homology"/>
<comment type="caution">
    <text evidence="4">The sequence shown here is derived from an EMBL/GenBank/DDBJ whole genome shotgun (WGS) entry which is preliminary data.</text>
</comment>
<dbReference type="InterPro" id="IPR002220">
    <property type="entry name" value="DapA-like"/>
</dbReference>
<accession>A0ABV1KJZ5</accession>
<evidence type="ECO:0000313" key="4">
    <source>
        <dbReference type="EMBL" id="MEQ3554776.1"/>
    </source>
</evidence>
<dbReference type="SUPFAM" id="SSF51569">
    <property type="entry name" value="Aldolase"/>
    <property type="match status" value="1"/>
</dbReference>
<dbReference type="RefSeq" id="WP_349301847.1">
    <property type="nucleotide sequence ID" value="NZ_JBEDNQ010000017.1"/>
</dbReference>
<name>A0ABV1KJZ5_9PSEU</name>
<dbReference type="SMART" id="SM01130">
    <property type="entry name" value="DHDPS"/>
    <property type="match status" value="1"/>
</dbReference>
<dbReference type="PRINTS" id="PR00146">
    <property type="entry name" value="DHPICSNTHASE"/>
</dbReference>
<dbReference type="EMBL" id="JBEDNQ010000017">
    <property type="protein sequence ID" value="MEQ3554776.1"/>
    <property type="molecule type" value="Genomic_DNA"/>
</dbReference>
<keyword evidence="5" id="KW-1185">Reference proteome</keyword>
<dbReference type="EC" id="4.3.3.7" evidence="4"/>
<evidence type="ECO:0000256" key="2">
    <source>
        <dbReference type="ARBA" id="ARBA00023239"/>
    </source>
</evidence>
<dbReference type="Pfam" id="PF00701">
    <property type="entry name" value="DHDPS"/>
    <property type="match status" value="1"/>
</dbReference>
<dbReference type="PANTHER" id="PTHR12128:SF66">
    <property type="entry name" value="4-HYDROXY-2-OXOGLUTARATE ALDOLASE, MITOCHONDRIAL"/>
    <property type="match status" value="1"/>
</dbReference>
<dbReference type="Gene3D" id="3.20.20.70">
    <property type="entry name" value="Aldolase class I"/>
    <property type="match status" value="1"/>
</dbReference>
<reference evidence="4 5" key="1">
    <citation type="submission" date="2024-03" db="EMBL/GenBank/DDBJ databases">
        <title>Draft genome sequence of Pseudonocardia nematodicida JCM 31783.</title>
        <authorList>
            <person name="Butdee W."/>
            <person name="Duangmal K."/>
        </authorList>
    </citation>
    <scope>NUCLEOTIDE SEQUENCE [LARGE SCALE GENOMIC DNA]</scope>
    <source>
        <strain evidence="4 5">JCM 31783</strain>
    </source>
</reference>
<dbReference type="EC" id="4.2.1.41" evidence="4"/>
<dbReference type="CDD" id="cd00408">
    <property type="entry name" value="DHDPS-like"/>
    <property type="match status" value="1"/>
</dbReference>
<dbReference type="GO" id="GO:0008747">
    <property type="term" value="F:N-acetylneuraminate lyase activity"/>
    <property type="evidence" value="ECO:0007669"/>
    <property type="project" value="UniProtKB-EC"/>
</dbReference>
<dbReference type="GO" id="GO:0047448">
    <property type="term" value="F:5-dehydro-4-deoxyglucarate dehydratase activity"/>
    <property type="evidence" value="ECO:0007669"/>
    <property type="project" value="UniProtKB-EC"/>
</dbReference>
<protein>
    <submittedName>
        <fullName evidence="4">Dihydrodipicolinate synthase family protein</fullName>
        <ecNumber evidence="4">4.1.3.3</ecNumber>
        <ecNumber evidence="4">4.2.1.41</ecNumber>
        <ecNumber evidence="4">4.3.3.7</ecNumber>
    </submittedName>
</protein>
<gene>
    <name evidence="4" type="ORF">WIS52_30300</name>
</gene>